<evidence type="ECO:0000313" key="3">
    <source>
        <dbReference type="Proteomes" id="UP001628091"/>
    </source>
</evidence>
<protein>
    <submittedName>
        <fullName evidence="2">HXXEE domain-containing protein</fullName>
    </submittedName>
</protein>
<reference evidence="2 3" key="1">
    <citation type="submission" date="2024-10" db="EMBL/GenBank/DDBJ databases">
        <title>Isolation, draft genome sequencing and identification of Phyllobacterium sp. NSA23, isolated from leaf soil.</title>
        <authorList>
            <person name="Akita H."/>
        </authorList>
    </citation>
    <scope>NUCLEOTIDE SEQUENCE [LARGE SCALE GENOMIC DNA]</scope>
    <source>
        <strain evidence="2 3">NSA23</strain>
    </source>
</reference>
<feature type="transmembrane region" description="Helical" evidence="1">
    <location>
        <begin position="95"/>
        <end position="115"/>
    </location>
</feature>
<accession>A0ABQ0H774</accession>
<feature type="transmembrane region" description="Helical" evidence="1">
    <location>
        <begin position="148"/>
        <end position="168"/>
    </location>
</feature>
<keyword evidence="1" id="KW-0812">Transmembrane</keyword>
<gene>
    <name evidence="2" type="ORF">PPNSA23_47160</name>
</gene>
<proteinExistence type="predicted"/>
<sequence>MHYWHWFDIAFPWIGGVGAIVLLVLLFATDRLRSDPSRSRWHDWVWLSWLGMAAYLLHNFEEYGIDLFGTFHAFPGMICTQLGLPPYPICPIPPVFFLAVNVTAFWVAAPIAALLSRRHPLVGLSIYSIIIINALVHMAAALGGNFGGGFFTSLLFVALAVWIIRACFGPGRMSYGALALLVAGGIIVHVVLAAPLLLFLYFGLSTTMVVLLQLVNPFLLMLILWLGERWRDGALISNPRNASNLVPPGDAPAIADISRNPKSP</sequence>
<name>A0ABQ0H774_9HYPH</name>
<comment type="caution">
    <text evidence="2">The sequence shown here is derived from an EMBL/GenBank/DDBJ whole genome shotgun (WGS) entry which is preliminary data.</text>
</comment>
<feature type="transmembrane region" description="Helical" evidence="1">
    <location>
        <begin position="175"/>
        <end position="202"/>
    </location>
</feature>
<organism evidence="2 3">
    <name type="scientific">Phyllobacterium phragmitis</name>
    <dbReference type="NCBI Taxonomy" id="2670329"/>
    <lineage>
        <taxon>Bacteria</taxon>
        <taxon>Pseudomonadati</taxon>
        <taxon>Pseudomonadota</taxon>
        <taxon>Alphaproteobacteria</taxon>
        <taxon>Hyphomicrobiales</taxon>
        <taxon>Phyllobacteriaceae</taxon>
        <taxon>Phyllobacterium</taxon>
    </lineage>
</organism>
<dbReference type="RefSeq" id="WP_407867115.1">
    <property type="nucleotide sequence ID" value="NZ_BAAFZP010000002.1"/>
</dbReference>
<dbReference type="Proteomes" id="UP001628091">
    <property type="component" value="Unassembled WGS sequence"/>
</dbReference>
<dbReference type="Pfam" id="PF13787">
    <property type="entry name" value="HXXEE"/>
    <property type="match status" value="1"/>
</dbReference>
<keyword evidence="1" id="KW-0472">Membrane</keyword>
<evidence type="ECO:0000313" key="2">
    <source>
        <dbReference type="EMBL" id="GAB1584773.1"/>
    </source>
</evidence>
<evidence type="ECO:0000256" key="1">
    <source>
        <dbReference type="SAM" id="Phobius"/>
    </source>
</evidence>
<feature type="transmembrane region" description="Helical" evidence="1">
    <location>
        <begin position="122"/>
        <end position="142"/>
    </location>
</feature>
<dbReference type="InterPro" id="IPR025671">
    <property type="entry name" value="HXXEE"/>
</dbReference>
<keyword evidence="3" id="KW-1185">Reference proteome</keyword>
<dbReference type="EMBL" id="BAAFZP010000002">
    <property type="protein sequence ID" value="GAB1584773.1"/>
    <property type="molecule type" value="Genomic_DNA"/>
</dbReference>
<feature type="transmembrane region" description="Helical" evidence="1">
    <location>
        <begin position="208"/>
        <end position="227"/>
    </location>
</feature>
<feature type="transmembrane region" description="Helical" evidence="1">
    <location>
        <begin position="41"/>
        <end position="58"/>
    </location>
</feature>
<keyword evidence="1" id="KW-1133">Transmembrane helix</keyword>
<feature type="transmembrane region" description="Helical" evidence="1">
    <location>
        <begin position="6"/>
        <end position="29"/>
    </location>
</feature>